<reference evidence="1 2" key="2">
    <citation type="submission" date="2018-11" db="EMBL/GenBank/DDBJ databases">
        <authorList>
            <consortium name="Pathogen Informatics"/>
        </authorList>
    </citation>
    <scope>NUCLEOTIDE SEQUENCE [LARGE SCALE GENOMIC DNA]</scope>
</reference>
<accession>A0A0N5CS60</accession>
<dbReference type="WBParaSite" id="TCLT_0000306101-mRNA-1">
    <property type="protein sequence ID" value="TCLT_0000306101-mRNA-1"/>
    <property type="gene ID" value="TCLT_0000306101"/>
</dbReference>
<dbReference type="OrthoDB" id="411632at2759"/>
<organism evidence="3">
    <name type="scientific">Thelazia callipaeda</name>
    <name type="common">Oriental eyeworm</name>
    <name type="synonym">Parasitic nematode</name>
    <dbReference type="NCBI Taxonomy" id="103827"/>
    <lineage>
        <taxon>Eukaryota</taxon>
        <taxon>Metazoa</taxon>
        <taxon>Ecdysozoa</taxon>
        <taxon>Nematoda</taxon>
        <taxon>Chromadorea</taxon>
        <taxon>Rhabditida</taxon>
        <taxon>Spirurina</taxon>
        <taxon>Spiruromorpha</taxon>
        <taxon>Thelazioidea</taxon>
        <taxon>Thelaziidae</taxon>
        <taxon>Thelazia</taxon>
    </lineage>
</organism>
<dbReference type="InterPro" id="IPR011735">
    <property type="entry name" value="WlaTC/HtrL_glycosyltransf"/>
</dbReference>
<dbReference type="STRING" id="103827.A0A0N5CS60"/>
<sequence length="431" mass="49476">MPFTYGNLYGLSDSCKVKCIDFSGNKKFQFTVSEDFYGYEFTGNSKIWTPKNLDGKNEPYTVFDEVVASAEDTFKQTERKKMSGIHSDTDISEVELADENSTILLKEHTLDSRTSFHFRPITEVTSSLSSSSLSSSSLSSSSLSSSSLSSSLLSSSSLKTGTVPPVQIYTSKTFKYFRIISGFTLVTALLDIGRGDWWEYRRPLEKYYTYLENILRLKVNLVIFVNQKSVEHVSARRKFYGLERLTKVIPISLQDLPLYRYIEMVSEIISNEQRAWNPQWDSAMRTHPEAKSPEYDILVSNPFNSRYFAWLDAGYGHGNRSVFPVSFQWQPTFVPGKVSVIKVTSQHDNLFSYKLADLYRKNWAVISGGFLGSDIYTINRFYMLHHHLVVDFIYRGLIDDDQTSLVLLIQQHPSLFHIVHGDWFDAFRLFP</sequence>
<dbReference type="EMBL" id="UYYF01000936">
    <property type="protein sequence ID" value="VDM99341.1"/>
    <property type="molecule type" value="Genomic_DNA"/>
</dbReference>
<evidence type="ECO:0000313" key="2">
    <source>
        <dbReference type="Proteomes" id="UP000276776"/>
    </source>
</evidence>
<dbReference type="Pfam" id="PF09612">
    <property type="entry name" value="HtrL_YibB"/>
    <property type="match status" value="1"/>
</dbReference>
<name>A0A0N5CS60_THECL</name>
<evidence type="ECO:0000313" key="1">
    <source>
        <dbReference type="EMBL" id="VDM99341.1"/>
    </source>
</evidence>
<dbReference type="AlphaFoldDB" id="A0A0N5CS60"/>
<dbReference type="Proteomes" id="UP000276776">
    <property type="component" value="Unassembled WGS sequence"/>
</dbReference>
<protein>
    <submittedName>
        <fullName evidence="3">MNNL domain-containing protein</fullName>
    </submittedName>
</protein>
<reference evidence="3" key="1">
    <citation type="submission" date="2017-02" db="UniProtKB">
        <authorList>
            <consortium name="WormBaseParasite"/>
        </authorList>
    </citation>
    <scope>IDENTIFICATION</scope>
</reference>
<proteinExistence type="predicted"/>
<gene>
    <name evidence="1" type="ORF">TCLT_LOCUS3061</name>
</gene>
<keyword evidence="2" id="KW-1185">Reference proteome</keyword>
<evidence type="ECO:0000313" key="3">
    <source>
        <dbReference type="WBParaSite" id="TCLT_0000306101-mRNA-1"/>
    </source>
</evidence>